<dbReference type="Pfam" id="PF17273">
    <property type="entry name" value="DUF5338"/>
    <property type="match status" value="1"/>
</dbReference>
<gene>
    <name evidence="2" type="ORF">I4X03_004715</name>
</gene>
<reference evidence="2 3" key="1">
    <citation type="submission" date="2021-01" db="EMBL/GenBank/DDBJ databases">
        <authorList>
            <person name="Ruan W."/>
            <person name="Khan S.A."/>
            <person name="Jeon C.O."/>
        </authorList>
    </citation>
    <scope>NUCLEOTIDE SEQUENCE [LARGE SCALE GENOMIC DNA]</scope>
    <source>
        <strain evidence="2 3">R798</strain>
    </source>
</reference>
<evidence type="ECO:0000256" key="1">
    <source>
        <dbReference type="SAM" id="MobiDB-lite"/>
    </source>
</evidence>
<dbReference type="Proteomes" id="UP000809349">
    <property type="component" value="Unassembled WGS sequence"/>
</dbReference>
<protein>
    <submittedName>
        <fullName evidence="2">TraK family protein</fullName>
    </submittedName>
</protein>
<accession>A0ABS7SK25</accession>
<sequence>MAKSYTEQLAEWVKRRPAPTRRDKNLVAFLAVRDDVRQALDEGYAVKTVWAHMHDSKRIEFGYDTFLNYVNRYLRSVDQPVLATSQAANVPTFRKAHLRNAADKPVPSKPIPHQRAAPAASEPAGFTFNPAPNIKELM</sequence>
<proteinExistence type="predicted"/>
<reference evidence="2 3" key="2">
    <citation type="submission" date="2021-08" db="EMBL/GenBank/DDBJ databases">
        <title>Massilia sp. R798.</title>
        <authorList>
            <person name="Baek J.H."/>
            <person name="Jung H.S."/>
            <person name="Kim K.R."/>
            <person name="Jeon C.O."/>
        </authorList>
    </citation>
    <scope>NUCLEOTIDE SEQUENCE [LARGE SCALE GENOMIC DNA]</scope>
    <source>
        <strain evidence="2 3">R798</strain>
    </source>
</reference>
<dbReference type="RefSeq" id="WP_223466462.1">
    <property type="nucleotide sequence ID" value="NZ_JAFBIL020000002.1"/>
</dbReference>
<dbReference type="InterPro" id="IPR035225">
    <property type="entry name" value="DUF5338"/>
</dbReference>
<evidence type="ECO:0000313" key="2">
    <source>
        <dbReference type="EMBL" id="MBZ2206557.1"/>
    </source>
</evidence>
<dbReference type="EMBL" id="JAFBIL020000002">
    <property type="protein sequence ID" value="MBZ2206557.1"/>
    <property type="molecule type" value="Genomic_DNA"/>
</dbReference>
<evidence type="ECO:0000313" key="3">
    <source>
        <dbReference type="Proteomes" id="UP000809349"/>
    </source>
</evidence>
<name>A0ABS7SK25_9BURK</name>
<organism evidence="2 3">
    <name type="scientific">Massilia soli</name>
    <dbReference type="NCBI Taxonomy" id="2792854"/>
    <lineage>
        <taxon>Bacteria</taxon>
        <taxon>Pseudomonadati</taxon>
        <taxon>Pseudomonadota</taxon>
        <taxon>Betaproteobacteria</taxon>
        <taxon>Burkholderiales</taxon>
        <taxon>Oxalobacteraceae</taxon>
        <taxon>Telluria group</taxon>
        <taxon>Massilia</taxon>
    </lineage>
</organism>
<feature type="region of interest" description="Disordered" evidence="1">
    <location>
        <begin position="101"/>
        <end position="128"/>
    </location>
</feature>
<keyword evidence="3" id="KW-1185">Reference proteome</keyword>
<comment type="caution">
    <text evidence="2">The sequence shown here is derived from an EMBL/GenBank/DDBJ whole genome shotgun (WGS) entry which is preliminary data.</text>
</comment>